<gene>
    <name evidence="10" type="primary">TRM5</name>
    <name evidence="12" type="ORF">H312_01166</name>
</gene>
<keyword evidence="5 10" id="KW-0949">S-adenosyl-L-methionine</keyword>
<feature type="binding site" evidence="10">
    <location>
        <position position="285"/>
    </location>
    <ligand>
        <name>S-adenosyl-L-methionine</name>
        <dbReference type="ChEBI" id="CHEBI:59789"/>
    </ligand>
</feature>
<comment type="subunit">
    <text evidence="10">Monomer.</text>
</comment>
<dbReference type="InterPro" id="IPR056743">
    <property type="entry name" value="TRM5-TYW2-like_MTfase"/>
</dbReference>
<dbReference type="Gene3D" id="3.40.50.150">
    <property type="entry name" value="Vaccinia Virus protein VP39"/>
    <property type="match status" value="1"/>
</dbReference>
<dbReference type="SUPFAM" id="SSF53335">
    <property type="entry name" value="S-adenosyl-L-methionine-dependent methyltransferases"/>
    <property type="match status" value="1"/>
</dbReference>
<evidence type="ECO:0000256" key="2">
    <source>
        <dbReference type="ARBA" id="ARBA00022490"/>
    </source>
</evidence>
<evidence type="ECO:0000256" key="9">
    <source>
        <dbReference type="ARBA" id="ARBA00047783"/>
    </source>
</evidence>
<keyword evidence="3 10" id="KW-0489">Methyltransferase</keyword>
<feature type="binding site" evidence="10">
    <location>
        <position position="197"/>
    </location>
    <ligand>
        <name>S-adenosyl-L-methionine</name>
        <dbReference type="ChEBI" id="CHEBI:59789"/>
    </ligand>
</feature>
<evidence type="ECO:0000256" key="6">
    <source>
        <dbReference type="ARBA" id="ARBA00022694"/>
    </source>
</evidence>
<evidence type="ECO:0000256" key="7">
    <source>
        <dbReference type="ARBA" id="ARBA00023128"/>
    </source>
</evidence>
<dbReference type="PROSITE" id="PS51684">
    <property type="entry name" value="SAM_MT_TRM5_TYW2"/>
    <property type="match status" value="1"/>
</dbReference>
<comment type="subcellular location">
    <subcellularLocation>
        <location evidence="10">Mitochondrion matrix</location>
    </subcellularLocation>
    <subcellularLocation>
        <location evidence="10">Nucleus</location>
    </subcellularLocation>
    <subcellularLocation>
        <location evidence="10">Cytoplasm</location>
    </subcellularLocation>
    <text evidence="10">Predominantly in the mitochondria and in the nucleus.</text>
</comment>
<accession>A0A059F364</accession>
<organism evidence="12 13">
    <name type="scientific">Anncaliia algerae PRA339</name>
    <dbReference type="NCBI Taxonomy" id="1288291"/>
    <lineage>
        <taxon>Eukaryota</taxon>
        <taxon>Fungi</taxon>
        <taxon>Fungi incertae sedis</taxon>
        <taxon>Microsporidia</taxon>
        <taxon>Tubulinosematoidea</taxon>
        <taxon>Tubulinosematidae</taxon>
        <taxon>Anncaliia</taxon>
    </lineage>
</organism>
<dbReference type="InterPro" id="IPR030382">
    <property type="entry name" value="MeTrfase_TRM5/TYW2"/>
</dbReference>
<comment type="similarity">
    <text evidence="10">Belongs to the TRM5 / TYW2 family.</text>
</comment>
<name>A0A059F364_9MICR</name>
<keyword evidence="6 10" id="KW-0819">tRNA processing</keyword>
<reference evidence="13" key="1">
    <citation type="submission" date="2013-02" db="EMBL/GenBank/DDBJ databases">
        <authorList>
            <consortium name="The Broad Institute Genome Sequencing Platform"/>
            <person name="Cuomo C."/>
            <person name="Becnel J."/>
            <person name="Sanscrainte N."/>
            <person name="Walker B."/>
            <person name="Young S.K."/>
            <person name="Zeng Q."/>
            <person name="Gargeya S."/>
            <person name="Fitzgerald M."/>
            <person name="Haas B."/>
            <person name="Abouelleil A."/>
            <person name="Alvarado L."/>
            <person name="Arachchi H.M."/>
            <person name="Berlin A.M."/>
            <person name="Chapman S.B."/>
            <person name="Dewar J."/>
            <person name="Goldberg J."/>
            <person name="Griggs A."/>
            <person name="Gujja S."/>
            <person name="Hansen M."/>
            <person name="Howarth C."/>
            <person name="Imamovic A."/>
            <person name="Larimer J."/>
            <person name="McCowan C."/>
            <person name="Murphy C."/>
            <person name="Neiman D."/>
            <person name="Pearson M."/>
            <person name="Priest M."/>
            <person name="Roberts A."/>
            <person name="Saif S."/>
            <person name="Shea T."/>
            <person name="Sisk P."/>
            <person name="Sykes S."/>
            <person name="Wortman J."/>
            <person name="Nusbaum C."/>
            <person name="Birren B."/>
        </authorList>
    </citation>
    <scope>NUCLEOTIDE SEQUENCE [LARGE SCALE GENOMIC DNA]</scope>
    <source>
        <strain evidence="13">PRA339</strain>
    </source>
</reference>
<dbReference type="GO" id="GO:0005759">
    <property type="term" value="C:mitochondrial matrix"/>
    <property type="evidence" value="ECO:0007669"/>
    <property type="project" value="UniProtKB-SubCell"/>
</dbReference>
<evidence type="ECO:0000256" key="4">
    <source>
        <dbReference type="ARBA" id="ARBA00022679"/>
    </source>
</evidence>
<dbReference type="EC" id="2.1.1.228" evidence="10"/>
<proteinExistence type="inferred from homology"/>
<dbReference type="Gene3D" id="3.30.300.110">
    <property type="entry name" value="Met-10+ protein-like domains"/>
    <property type="match status" value="1"/>
</dbReference>
<dbReference type="AlphaFoldDB" id="A0A059F364"/>
<evidence type="ECO:0000256" key="5">
    <source>
        <dbReference type="ARBA" id="ARBA00022691"/>
    </source>
</evidence>
<dbReference type="InterPro" id="IPR056744">
    <property type="entry name" value="TRM5/TYW2-like_N"/>
</dbReference>
<keyword evidence="7 10" id="KW-0496">Mitochondrion</keyword>
<feature type="domain" description="SAM-dependent methyltransferase TRM5/TYW2-type" evidence="11">
    <location>
        <begin position="108"/>
        <end position="355"/>
    </location>
</feature>
<feature type="binding site" evidence="10">
    <location>
        <begin position="264"/>
        <end position="265"/>
    </location>
    <ligand>
        <name>S-adenosyl-L-methionine</name>
        <dbReference type="ChEBI" id="CHEBI:59789"/>
    </ligand>
</feature>
<comment type="function">
    <text evidence="10">Specifically methylates the N1 position of guanosine-37 in various cytoplasmic and mitochondrial tRNAs. Methylation is not dependent on the nature of the nucleoside 5' of the target nucleoside. This is the first step in the biosynthesis of wybutosine (yW), a modified base adjacent to the anticodon of tRNAs and required for accurate decoding.</text>
</comment>
<evidence type="ECO:0000313" key="13">
    <source>
        <dbReference type="Proteomes" id="UP000030655"/>
    </source>
</evidence>
<keyword evidence="2 10" id="KW-0963">Cytoplasm</keyword>
<dbReference type="Pfam" id="PF25133">
    <property type="entry name" value="TYW2_N_2"/>
    <property type="match status" value="1"/>
</dbReference>
<dbReference type="VEuPathDB" id="MicrosporidiaDB:H312_01166"/>
<dbReference type="HAMAP" id="MF_03152">
    <property type="entry name" value="TRM5"/>
    <property type="match status" value="1"/>
</dbReference>
<protein>
    <recommendedName>
        <fullName evidence="10">tRNA (guanine(37)-N1)-methyltransferase</fullName>
        <ecNumber evidence="10">2.1.1.228</ecNumber>
    </recommendedName>
    <alternativeName>
        <fullName evidence="10">M1G-methyltransferase</fullName>
    </alternativeName>
    <alternativeName>
        <fullName evidence="10">tRNA [GM37] methyltransferase</fullName>
    </alternativeName>
    <alternativeName>
        <fullName evidence="10">tRNA methyltransferase 5</fullName>
    </alternativeName>
</protein>
<comment type="catalytic activity">
    <reaction evidence="9 10">
        <text>guanosine(37) in tRNA + S-adenosyl-L-methionine = N(1)-methylguanosine(37) in tRNA + S-adenosyl-L-homocysteine + H(+)</text>
        <dbReference type="Rhea" id="RHEA:36899"/>
        <dbReference type="Rhea" id="RHEA-COMP:10145"/>
        <dbReference type="Rhea" id="RHEA-COMP:10147"/>
        <dbReference type="ChEBI" id="CHEBI:15378"/>
        <dbReference type="ChEBI" id="CHEBI:57856"/>
        <dbReference type="ChEBI" id="CHEBI:59789"/>
        <dbReference type="ChEBI" id="CHEBI:73542"/>
        <dbReference type="ChEBI" id="CHEBI:74269"/>
        <dbReference type="EC" id="2.1.1.228"/>
    </reaction>
</comment>
<dbReference type="STRING" id="1288291.A0A059F364"/>
<dbReference type="CDD" id="cd02440">
    <property type="entry name" value="AdoMet_MTases"/>
    <property type="match status" value="1"/>
</dbReference>
<evidence type="ECO:0000256" key="3">
    <source>
        <dbReference type="ARBA" id="ARBA00022603"/>
    </source>
</evidence>
<keyword evidence="4 10" id="KW-0808">Transferase</keyword>
<reference evidence="12 13" key="2">
    <citation type="submission" date="2014-03" db="EMBL/GenBank/DDBJ databases">
        <title>The Genome Sequence of Anncaliia algerae insect isolate PRA339.</title>
        <authorList>
            <consortium name="The Broad Institute Genome Sequencing Platform"/>
            <consortium name="The Broad Institute Genome Sequencing Center for Infectious Disease"/>
            <person name="Cuomo C."/>
            <person name="Becnel J."/>
            <person name="Sanscrainte N."/>
            <person name="Walker B."/>
            <person name="Young S.K."/>
            <person name="Zeng Q."/>
            <person name="Gargeya S."/>
            <person name="Fitzgerald M."/>
            <person name="Haas B."/>
            <person name="Abouelleil A."/>
            <person name="Alvarado L."/>
            <person name="Arachchi H.M."/>
            <person name="Berlin A.M."/>
            <person name="Chapman S.B."/>
            <person name="Dewar J."/>
            <person name="Goldberg J."/>
            <person name="Griggs A."/>
            <person name="Gujja S."/>
            <person name="Hansen M."/>
            <person name="Howarth C."/>
            <person name="Imamovic A."/>
            <person name="Larimer J."/>
            <person name="McCowan C."/>
            <person name="Murphy C."/>
            <person name="Neiman D."/>
            <person name="Pearson M."/>
            <person name="Priest M."/>
            <person name="Roberts A."/>
            <person name="Saif S."/>
            <person name="Shea T."/>
            <person name="Sisk P."/>
            <person name="Sykes S."/>
            <person name="Wortman J."/>
            <person name="Nusbaum C."/>
            <person name="Birren B."/>
        </authorList>
    </citation>
    <scope>NUCLEOTIDE SEQUENCE [LARGE SCALE GENOMIC DNA]</scope>
    <source>
        <strain evidence="12 13">PRA339</strain>
    </source>
</reference>
<dbReference type="InterPro" id="IPR025792">
    <property type="entry name" value="tRNA_Gua_MeTrfase_euk"/>
</dbReference>
<dbReference type="InterPro" id="IPR029063">
    <property type="entry name" value="SAM-dependent_MTases_sf"/>
</dbReference>
<dbReference type="Proteomes" id="UP000030655">
    <property type="component" value="Unassembled WGS sequence"/>
</dbReference>
<dbReference type="HOGENOM" id="CLU_022610_2_0_1"/>
<evidence type="ECO:0000256" key="1">
    <source>
        <dbReference type="ARBA" id="ARBA00009775"/>
    </source>
</evidence>
<dbReference type="GO" id="GO:0070901">
    <property type="term" value="P:mitochondrial tRNA methylation"/>
    <property type="evidence" value="ECO:0007669"/>
    <property type="project" value="UniProtKB-ARBA"/>
</dbReference>
<keyword evidence="13" id="KW-1185">Reference proteome</keyword>
<evidence type="ECO:0000256" key="10">
    <source>
        <dbReference type="HAMAP-Rule" id="MF_03152"/>
    </source>
</evidence>
<dbReference type="Pfam" id="PF02475">
    <property type="entry name" value="TRM5-TYW2_MTfase"/>
    <property type="match status" value="1"/>
</dbReference>
<dbReference type="GO" id="GO:0052906">
    <property type="term" value="F:tRNA (guanine(37)-N1)-methyltransferase activity"/>
    <property type="evidence" value="ECO:0007669"/>
    <property type="project" value="UniProtKB-UniRule"/>
</dbReference>
<dbReference type="OrthoDB" id="408788at2759"/>
<dbReference type="PANTHER" id="PTHR23245">
    <property type="entry name" value="TRNA METHYLTRANSFERASE"/>
    <property type="match status" value="1"/>
</dbReference>
<dbReference type="GO" id="GO:0002939">
    <property type="term" value="P:tRNA N1-guanine methylation"/>
    <property type="evidence" value="ECO:0007669"/>
    <property type="project" value="TreeGrafter"/>
</dbReference>
<feature type="binding site" evidence="10">
    <location>
        <begin position="235"/>
        <end position="236"/>
    </location>
    <ligand>
        <name>S-adenosyl-L-methionine</name>
        <dbReference type="ChEBI" id="CHEBI:59789"/>
    </ligand>
</feature>
<dbReference type="FunFam" id="3.30.300.110:FF:000001">
    <property type="entry name" value="tRNA (guanine(37)-N1)-methyltransferase"/>
    <property type="match status" value="1"/>
</dbReference>
<evidence type="ECO:0000313" key="12">
    <source>
        <dbReference type="EMBL" id="KCZ81411.1"/>
    </source>
</evidence>
<dbReference type="GO" id="GO:0005634">
    <property type="term" value="C:nucleus"/>
    <property type="evidence" value="ECO:0007669"/>
    <property type="project" value="UniProtKB-SubCell"/>
</dbReference>
<dbReference type="EMBL" id="KK365143">
    <property type="protein sequence ID" value="KCZ81411.1"/>
    <property type="molecule type" value="Genomic_DNA"/>
</dbReference>
<evidence type="ECO:0000259" key="11">
    <source>
        <dbReference type="PROSITE" id="PS51684"/>
    </source>
</evidence>
<keyword evidence="8 10" id="KW-0539">Nucleus</keyword>
<sequence>MEDFKNYKKILNLKGTLVDTKDIEDFLLHNSLLMERINRLPQIIDLKKDYKEFSVENILNSEKKLVLVKKDSSLEMIDVKITLHYEYFTYKEILREILPSEVEIPQSYQTVGTILHVNLDSNQFIYKNIIGEVLLNKNKYIKTVITKIGVIDTVFRYFDIEVLAGVKCLHTYHQESGCTFFIDYEKVYWNSKLQDERNRLLKQFKKNDIICDPFCGVGPVVIRAAKLGCKVYCNDLNPVAIDCLKKNIRLNKVCERKIEAYNMDAKNFLLLLADKEIGIDHFFFNLPELSLEFVKYLKNYGSSFLHCYFFCKKNVDVNEFIQSYFKADMNKCTLDVCRNVSPNKFMYVLRGKIKHLNIKENN</sequence>
<evidence type="ECO:0000256" key="8">
    <source>
        <dbReference type="ARBA" id="ARBA00023242"/>
    </source>
</evidence>
<dbReference type="PANTHER" id="PTHR23245:SF36">
    <property type="entry name" value="TRNA (GUANINE(37)-N1)-METHYLTRANSFERASE"/>
    <property type="match status" value="1"/>
</dbReference>
<comment type="similarity">
    <text evidence="1">Belongs to the class I-like SAM-binding methyltransferase superfamily. TRM5/TYW2 family.</text>
</comment>